<organism evidence="1 2">
    <name type="scientific">Paraburkholderia atlantica</name>
    <dbReference type="NCBI Taxonomy" id="2654982"/>
    <lineage>
        <taxon>Bacteria</taxon>
        <taxon>Pseudomonadati</taxon>
        <taxon>Pseudomonadota</taxon>
        <taxon>Betaproteobacteria</taxon>
        <taxon>Burkholderiales</taxon>
        <taxon>Burkholderiaceae</taxon>
        <taxon>Paraburkholderia</taxon>
    </lineage>
</organism>
<gene>
    <name evidence="1" type="ORF">HDG40_002139</name>
</gene>
<proteinExistence type="predicted"/>
<name>A0A7W8Q590_PARAM</name>
<dbReference type="Proteomes" id="UP000592780">
    <property type="component" value="Unassembled WGS sequence"/>
</dbReference>
<protein>
    <submittedName>
        <fullName evidence="1">Phenylpyruvate tautomerase PptA (4-oxalocrotonate tautomerase family)</fullName>
    </submittedName>
</protein>
<comment type="caution">
    <text evidence="1">The sequence shown here is derived from an EMBL/GenBank/DDBJ whole genome shotgun (WGS) entry which is preliminary data.</text>
</comment>
<dbReference type="InterPro" id="IPR014347">
    <property type="entry name" value="Tautomerase/MIF_sf"/>
</dbReference>
<keyword evidence="1" id="KW-0670">Pyruvate</keyword>
<dbReference type="EMBL" id="JACHDD010000003">
    <property type="protein sequence ID" value="MBB5423995.1"/>
    <property type="molecule type" value="Genomic_DNA"/>
</dbReference>
<dbReference type="Gene3D" id="3.30.429.10">
    <property type="entry name" value="Macrophage Migration Inhibitory Factor"/>
    <property type="match status" value="1"/>
</dbReference>
<dbReference type="SUPFAM" id="SSF55331">
    <property type="entry name" value="Tautomerase/MIF"/>
    <property type="match status" value="1"/>
</dbReference>
<keyword evidence="2" id="KW-1185">Reference proteome</keyword>
<reference evidence="1 2" key="1">
    <citation type="submission" date="2020-08" db="EMBL/GenBank/DDBJ databases">
        <title>Genomic Encyclopedia of Type Strains, Phase IV (KMG-V): Genome sequencing to study the core and pangenomes of soil and plant-associated prokaryotes.</title>
        <authorList>
            <person name="Whitman W."/>
        </authorList>
    </citation>
    <scope>NUCLEOTIDE SEQUENCE [LARGE SCALE GENOMIC DNA]</scope>
    <source>
        <strain evidence="1 2">JPY158</strain>
    </source>
</reference>
<dbReference type="AlphaFoldDB" id="A0A7W8Q590"/>
<evidence type="ECO:0000313" key="1">
    <source>
        <dbReference type="EMBL" id="MBB5423995.1"/>
    </source>
</evidence>
<evidence type="ECO:0000313" key="2">
    <source>
        <dbReference type="Proteomes" id="UP000592780"/>
    </source>
</evidence>
<sequence>MSEIPRIMAIVPLLATRVNPDHGHIQLAERRRNTMPMIDALWPEDALTPEAEARLVKELTDILIKAEGYDPASQIAQRATVFHLHRPAAIYVGGERPDTVRYRVIPSVPEGQYTDESRRSLVREVTEAVARAENRPFDDVAPRVWVFPTEIPDGAWGTRGAIWMLPDIHALLAGESERGAGVRRLARRRLEKARITLEAALDAASAGIASKP</sequence>
<accession>A0A7W8Q590</accession>